<reference evidence="1" key="1">
    <citation type="submission" date="2020-05" db="EMBL/GenBank/DDBJ databases">
        <authorList>
            <person name="Chiriac C."/>
            <person name="Salcher M."/>
            <person name="Ghai R."/>
            <person name="Kavagutti S V."/>
        </authorList>
    </citation>
    <scope>NUCLEOTIDE SEQUENCE</scope>
</reference>
<evidence type="ECO:0000313" key="1">
    <source>
        <dbReference type="EMBL" id="CAB5219976.1"/>
    </source>
</evidence>
<proteinExistence type="predicted"/>
<gene>
    <name evidence="1" type="ORF">UFOVP232_16</name>
</gene>
<protein>
    <submittedName>
        <fullName evidence="1">Uncharacterized protein</fullName>
    </submittedName>
</protein>
<dbReference type="EMBL" id="LR798281">
    <property type="protein sequence ID" value="CAB5219976.1"/>
    <property type="molecule type" value="Genomic_DNA"/>
</dbReference>
<accession>A0A6J7WPZ8</accession>
<organism evidence="1">
    <name type="scientific">uncultured Caudovirales phage</name>
    <dbReference type="NCBI Taxonomy" id="2100421"/>
    <lineage>
        <taxon>Viruses</taxon>
        <taxon>Duplodnaviria</taxon>
        <taxon>Heunggongvirae</taxon>
        <taxon>Uroviricota</taxon>
        <taxon>Caudoviricetes</taxon>
        <taxon>Peduoviridae</taxon>
        <taxon>Maltschvirus</taxon>
        <taxon>Maltschvirus maltsch</taxon>
    </lineage>
</organism>
<name>A0A6J7WPZ8_9CAUD</name>
<sequence>MADSPAYCIVDVPNSLVFPADVAMKLFPLLCQGEPVKYDWSDTVHKRIKPDRDGCTIRQFTVAQYAQLALNDDVG</sequence>